<evidence type="ECO:0000256" key="6">
    <source>
        <dbReference type="ARBA" id="ARBA00023251"/>
    </source>
</evidence>
<dbReference type="PIRSF" id="PIRSF000706">
    <property type="entry name" value="Kanamycin_kin"/>
    <property type="match status" value="1"/>
</dbReference>
<keyword evidence="6 7" id="KW-0046">Antibiotic resistance</keyword>
<dbReference type="KEGG" id="anr:Ana3638_20760"/>
<evidence type="ECO:0000256" key="8">
    <source>
        <dbReference type="PIRSR" id="PIRSR000706-1"/>
    </source>
</evidence>
<dbReference type="PANTHER" id="PTHR21310">
    <property type="entry name" value="AMINOGLYCOSIDE PHOSPHOTRANSFERASE-RELATED-RELATED"/>
    <property type="match status" value="1"/>
</dbReference>
<proteinExistence type="inferred from homology"/>
<dbReference type="GO" id="GO:0046677">
    <property type="term" value="P:response to antibiotic"/>
    <property type="evidence" value="ECO:0007669"/>
    <property type="project" value="UniProtKB-KW"/>
</dbReference>
<feature type="active site" description="Proton acceptor" evidence="8">
    <location>
        <position position="183"/>
    </location>
</feature>
<dbReference type="InterPro" id="IPR011009">
    <property type="entry name" value="Kinase-like_dom_sf"/>
</dbReference>
<dbReference type="Gene3D" id="3.30.200.20">
    <property type="entry name" value="Phosphorylase Kinase, domain 1"/>
    <property type="match status" value="1"/>
</dbReference>
<dbReference type="InterPro" id="IPR051678">
    <property type="entry name" value="AGP_Transferase"/>
</dbReference>
<keyword evidence="4 7" id="KW-0418">Kinase</keyword>
<dbReference type="SUPFAM" id="SSF56112">
    <property type="entry name" value="Protein kinase-like (PK-like)"/>
    <property type="match status" value="1"/>
</dbReference>
<evidence type="ECO:0000256" key="5">
    <source>
        <dbReference type="ARBA" id="ARBA00022840"/>
    </source>
</evidence>
<dbReference type="CDD" id="cd05150">
    <property type="entry name" value="APH"/>
    <property type="match status" value="1"/>
</dbReference>
<dbReference type="PANTHER" id="PTHR21310:SF41">
    <property type="entry name" value="3'-PHOSPHOTRANSFERASE, PUTATIVE-RELATED"/>
    <property type="match status" value="1"/>
</dbReference>
<sequence>MNQKIELPACIKEIVKNDKMQIDNIGCSDSQVIFFDNYVLKIEKEREESNNEHIMLQWLQDKLSVPYIYVSHKENDNNYLLMSKLKGQMAYSNYWLQRPKQQIHLLAEGLKLLWAVDIRDCPYQNNIKNKLRLAKYRIENGLSGREDCEPETYGNNGFESPSELLTWLVNNQPEEELVFSHGDYCPPNIFISDNKISGFIDLGRAGIADKWQDIALCVRSIGHNYGKDSVYTSQLFEELGIKANWEKINYYILLDELF</sequence>
<dbReference type="EMBL" id="CP048000">
    <property type="protein sequence ID" value="QHQ62909.1"/>
    <property type="molecule type" value="Genomic_DNA"/>
</dbReference>
<feature type="binding site" evidence="9">
    <location>
        <position position="201"/>
    </location>
    <ligand>
        <name>Mg(2+)</name>
        <dbReference type="ChEBI" id="CHEBI:18420"/>
    </ligand>
</feature>
<evidence type="ECO:0000256" key="2">
    <source>
        <dbReference type="ARBA" id="ARBA00022679"/>
    </source>
</evidence>
<dbReference type="RefSeq" id="WP_161839731.1">
    <property type="nucleotide sequence ID" value="NZ_CP048000.1"/>
</dbReference>
<evidence type="ECO:0000256" key="9">
    <source>
        <dbReference type="PIRSR" id="PIRSR000706-2"/>
    </source>
</evidence>
<evidence type="ECO:0000313" key="12">
    <source>
        <dbReference type="Proteomes" id="UP000464314"/>
    </source>
</evidence>
<feature type="binding site" evidence="9">
    <location>
        <position position="188"/>
    </location>
    <ligand>
        <name>Mg(2+)</name>
        <dbReference type="ChEBI" id="CHEBI:18420"/>
    </ligand>
</feature>
<keyword evidence="9" id="KW-0479">Metal-binding</keyword>
<dbReference type="Proteomes" id="UP000464314">
    <property type="component" value="Chromosome"/>
</dbReference>
<comment type="similarity">
    <text evidence="1 7">Belongs to the aminoglycoside phosphotransferase family.</text>
</comment>
<dbReference type="InterPro" id="IPR002575">
    <property type="entry name" value="Aminoglycoside_PTrfase"/>
</dbReference>
<name>A0A6P1TRM6_9FIRM</name>
<evidence type="ECO:0000256" key="7">
    <source>
        <dbReference type="PIRNR" id="PIRNR000706"/>
    </source>
</evidence>
<dbReference type="GO" id="GO:0016773">
    <property type="term" value="F:phosphotransferase activity, alcohol group as acceptor"/>
    <property type="evidence" value="ECO:0007669"/>
    <property type="project" value="InterPro"/>
</dbReference>
<accession>A0A6P1TRM6</accession>
<dbReference type="AlphaFoldDB" id="A0A6P1TRM6"/>
<evidence type="ECO:0000256" key="3">
    <source>
        <dbReference type="ARBA" id="ARBA00022741"/>
    </source>
</evidence>
<dbReference type="GO" id="GO:0005524">
    <property type="term" value="F:ATP binding"/>
    <property type="evidence" value="ECO:0007669"/>
    <property type="project" value="UniProtKB-KW"/>
</dbReference>
<evidence type="ECO:0000256" key="1">
    <source>
        <dbReference type="ARBA" id="ARBA00006219"/>
    </source>
</evidence>
<keyword evidence="2 7" id="KW-0808">Transferase</keyword>
<protein>
    <submittedName>
        <fullName evidence="11">APH(3') family aminoglycoside O-phosphotransferase</fullName>
    </submittedName>
</protein>
<keyword evidence="5 7" id="KW-0067">ATP-binding</keyword>
<evidence type="ECO:0000313" key="11">
    <source>
        <dbReference type="EMBL" id="QHQ62909.1"/>
    </source>
</evidence>
<feature type="domain" description="Aminoglycoside phosphotransferase" evidence="10">
    <location>
        <begin position="37"/>
        <end position="226"/>
    </location>
</feature>
<dbReference type="Pfam" id="PF01636">
    <property type="entry name" value="APH"/>
    <property type="match status" value="1"/>
</dbReference>
<dbReference type="InterPro" id="IPR024165">
    <property type="entry name" value="Kan/Strep_kinase"/>
</dbReference>
<evidence type="ECO:0000259" key="10">
    <source>
        <dbReference type="Pfam" id="PF01636"/>
    </source>
</evidence>
<keyword evidence="3 7" id="KW-0547">Nucleotide-binding</keyword>
<keyword evidence="12" id="KW-1185">Reference proteome</keyword>
<dbReference type="GO" id="GO:0046872">
    <property type="term" value="F:metal ion binding"/>
    <property type="evidence" value="ECO:0007669"/>
    <property type="project" value="UniProtKB-KW"/>
</dbReference>
<keyword evidence="9" id="KW-0460">Magnesium</keyword>
<gene>
    <name evidence="11" type="primary">aph(3')</name>
    <name evidence="11" type="ORF">Ana3638_20760</name>
</gene>
<dbReference type="Gene3D" id="3.90.1200.10">
    <property type="match status" value="1"/>
</dbReference>
<dbReference type="NCBIfam" id="NF033068">
    <property type="entry name" value="APH_3p"/>
    <property type="match status" value="1"/>
</dbReference>
<reference evidence="11 12" key="1">
    <citation type="submission" date="2020-01" db="EMBL/GenBank/DDBJ databases">
        <title>Genome analysis of Anaerocolumna sp. CBA3638.</title>
        <authorList>
            <person name="Kim J."/>
            <person name="Roh S.W."/>
        </authorList>
    </citation>
    <scope>NUCLEOTIDE SEQUENCE [LARGE SCALE GENOMIC DNA]</scope>
    <source>
        <strain evidence="11 12">CBA3638</strain>
    </source>
</reference>
<organism evidence="11 12">
    <name type="scientific">Anaerocolumna sedimenticola</name>
    <dbReference type="NCBI Taxonomy" id="2696063"/>
    <lineage>
        <taxon>Bacteria</taxon>
        <taxon>Bacillati</taxon>
        <taxon>Bacillota</taxon>
        <taxon>Clostridia</taxon>
        <taxon>Lachnospirales</taxon>
        <taxon>Lachnospiraceae</taxon>
        <taxon>Anaerocolumna</taxon>
    </lineage>
</organism>
<dbReference type="GO" id="GO:0016301">
    <property type="term" value="F:kinase activity"/>
    <property type="evidence" value="ECO:0007669"/>
    <property type="project" value="UniProtKB-KW"/>
</dbReference>
<evidence type="ECO:0000256" key="4">
    <source>
        <dbReference type="ARBA" id="ARBA00022777"/>
    </source>
</evidence>